<dbReference type="Proteomes" id="UP000054735">
    <property type="component" value="Unassembled WGS sequence"/>
</dbReference>
<evidence type="ECO:0000313" key="2">
    <source>
        <dbReference type="EMBL" id="STX30267.1"/>
    </source>
</evidence>
<reference evidence="1 3" key="1">
    <citation type="submission" date="2015-11" db="EMBL/GenBank/DDBJ databases">
        <title>Genomic analysis of 38 Legionella species identifies large and diverse effector repertoires.</title>
        <authorList>
            <person name="Burstein D."/>
            <person name="Amaro F."/>
            <person name="Zusman T."/>
            <person name="Lifshitz Z."/>
            <person name="Cohen O."/>
            <person name="Gilbert J.A."/>
            <person name="Pupko T."/>
            <person name="Shuman H.A."/>
            <person name="Segal G."/>
        </authorList>
    </citation>
    <scope>NUCLEOTIDE SEQUENCE [LARGE SCALE GENOMIC DNA]</scope>
    <source>
        <strain evidence="1 3">CDC#1407-AL-14</strain>
    </source>
</reference>
<gene>
    <name evidence="1" type="ORF">Lbir_2280</name>
    <name evidence="2" type="ORF">NCTC12437_00020</name>
</gene>
<dbReference type="InterPro" id="IPR011042">
    <property type="entry name" value="6-blade_b-propeller_TolB-like"/>
</dbReference>
<accession>A0A378I4Z3</accession>
<evidence type="ECO:0000313" key="4">
    <source>
        <dbReference type="Proteomes" id="UP000255066"/>
    </source>
</evidence>
<dbReference type="Gene3D" id="2.120.10.30">
    <property type="entry name" value="TolB, C-terminal domain"/>
    <property type="match status" value="1"/>
</dbReference>
<protein>
    <submittedName>
        <fullName evidence="2">Uncharacterized protein</fullName>
    </submittedName>
</protein>
<reference evidence="2 4" key="2">
    <citation type="submission" date="2018-06" db="EMBL/GenBank/DDBJ databases">
        <authorList>
            <consortium name="Pathogen Informatics"/>
            <person name="Doyle S."/>
        </authorList>
    </citation>
    <scope>NUCLEOTIDE SEQUENCE [LARGE SCALE GENOMIC DNA]</scope>
    <source>
        <strain evidence="2 4">NCTC12437</strain>
    </source>
</reference>
<evidence type="ECO:0000313" key="3">
    <source>
        <dbReference type="Proteomes" id="UP000054735"/>
    </source>
</evidence>
<organism evidence="2 4">
    <name type="scientific">Legionella birminghamensis</name>
    <dbReference type="NCBI Taxonomy" id="28083"/>
    <lineage>
        <taxon>Bacteria</taxon>
        <taxon>Pseudomonadati</taxon>
        <taxon>Pseudomonadota</taxon>
        <taxon>Gammaproteobacteria</taxon>
        <taxon>Legionellales</taxon>
        <taxon>Legionellaceae</taxon>
        <taxon>Legionella</taxon>
    </lineage>
</organism>
<dbReference type="OrthoDB" id="9156860at2"/>
<sequence>MKALVSTVNNILLVDLETRQINIVESGRREYYGISWWENNDQLVLSHSGVENDRMLDLESYIHSEKGYLSYNNKQSACFLSQPHQILCAPDNIIIATNTGRNCISFYNAENGYYKDLRINDIYWDRLGPDNACGEHFNSIFLKRNRLYVLAHRFKRGSQVLVFSYPEGELIDKYEANHRNGMHNIWVDNEDNLFACHSEAGELVDIKADETVWASGASHYSRGLAVSSDYILIGDSEIVARVHRKNLLSELWVIDRHSLKTLDYIPLGNYGAVHEVRLLDAVDEAHNSSLFSGLDLLEAQIKSNEEQKEMQRQKKLSDSQHWQANRHLLNQFNCVLNGWQVVDGGWIKPKNAGMTVGFFKNASKGAYNVSFEYSFDQEADGSHLSFIFNYCGPDDSNMSALLLLYNKSLKQASLGYWVNTNDAWQNTELLLADLPITGQLSIKISEEQFTVSAKDLPAVSKATGWTQGHIGFRAYGSQFKNVALTLGEGSGKSELRKKVKTIYEKLGIS</sequence>
<dbReference type="Gene3D" id="2.60.120.560">
    <property type="entry name" value="Exo-inulinase, domain 1"/>
    <property type="match status" value="1"/>
</dbReference>
<keyword evidence="3" id="KW-1185">Reference proteome</keyword>
<dbReference type="SUPFAM" id="SSF63825">
    <property type="entry name" value="YWTD domain"/>
    <property type="match status" value="1"/>
</dbReference>
<evidence type="ECO:0000313" key="1">
    <source>
        <dbReference type="EMBL" id="KTC68747.1"/>
    </source>
</evidence>
<dbReference type="EMBL" id="LNXT01000044">
    <property type="protein sequence ID" value="KTC68747.1"/>
    <property type="molecule type" value="Genomic_DNA"/>
</dbReference>
<proteinExistence type="predicted"/>
<dbReference type="Proteomes" id="UP000255066">
    <property type="component" value="Unassembled WGS sequence"/>
</dbReference>
<dbReference type="AlphaFoldDB" id="A0A378I4Z3"/>
<dbReference type="EMBL" id="UGNW01000001">
    <property type="protein sequence ID" value="STX30267.1"/>
    <property type="molecule type" value="Genomic_DNA"/>
</dbReference>
<dbReference type="RefSeq" id="WP_058524291.1">
    <property type="nucleotide sequence ID" value="NZ_CAAAHV010000020.1"/>
</dbReference>
<name>A0A378I4Z3_9GAMM</name>
<dbReference type="STRING" id="28083.Lbir_2280"/>